<organism evidence="2 3">
    <name type="scientific">Gonium pectorale</name>
    <name type="common">Green alga</name>
    <dbReference type="NCBI Taxonomy" id="33097"/>
    <lineage>
        <taxon>Eukaryota</taxon>
        <taxon>Viridiplantae</taxon>
        <taxon>Chlorophyta</taxon>
        <taxon>core chlorophytes</taxon>
        <taxon>Chlorophyceae</taxon>
        <taxon>CS clade</taxon>
        <taxon>Chlamydomonadales</taxon>
        <taxon>Volvocaceae</taxon>
        <taxon>Gonium</taxon>
    </lineage>
</organism>
<accession>A0A150G1Y5</accession>
<dbReference type="OrthoDB" id="542426at2759"/>
<sequence length="433" mass="45003">MGLGLGCRLGPSGSVRALQTQAAEPAPFGRNQELVLDPSYRNALQIKADGGFALSAGLPTPEMLGDIAALMQPAAPQVFAQLHKLNIYGPGGMFKEHVDTPVSQEHFGSLVVALPATFEGGQLVVRHDGRAATLTLGGGAVTGHATKATEPTPLVSPVAEAGHPKTSNAADLELDSESGNSDGNDSDSSNNSGNSGSSDGTSGGSTGGSGTGEGGDLKAALGPRKTADKAASRGTRRLLSTVRPLAGGSIPLVAKLRELMAQPTWQPGGATLGYVLEHKYASTFDELTKMLWEPKAEGDDADDLLERVYMGRGFTNDKKRLGWVSVYDMSMRDALEESGFQPATSRDILWLGLSGKGAEAKFPVQTAVSAYGNEPTTAMVYSGVAMLLQVPAWGTPQRNAAMAPGEHAHAQAQEQTPGAGPVPAQVEERHDLQ</sequence>
<evidence type="ECO:0000313" key="3">
    <source>
        <dbReference type="Proteomes" id="UP000075714"/>
    </source>
</evidence>
<dbReference type="STRING" id="33097.A0A150G1Y5"/>
<dbReference type="EMBL" id="LSYV01000079">
    <property type="protein sequence ID" value="KXZ43882.1"/>
    <property type="molecule type" value="Genomic_DNA"/>
</dbReference>
<proteinExistence type="predicted"/>
<dbReference type="PANTHER" id="PTHR33099:SF7">
    <property type="entry name" value="MYND-TYPE DOMAIN-CONTAINING PROTEIN"/>
    <property type="match status" value="1"/>
</dbReference>
<dbReference type="Gene3D" id="2.60.120.620">
    <property type="entry name" value="q2cbj1_9rhob like domain"/>
    <property type="match status" value="1"/>
</dbReference>
<evidence type="ECO:0000313" key="2">
    <source>
        <dbReference type="EMBL" id="KXZ43882.1"/>
    </source>
</evidence>
<feature type="compositionally biased region" description="Gly residues" evidence="1">
    <location>
        <begin position="201"/>
        <end position="214"/>
    </location>
</feature>
<feature type="region of interest" description="Disordered" evidence="1">
    <location>
        <begin position="398"/>
        <end position="433"/>
    </location>
</feature>
<keyword evidence="3" id="KW-1185">Reference proteome</keyword>
<feature type="region of interest" description="Disordered" evidence="1">
    <location>
        <begin position="141"/>
        <end position="235"/>
    </location>
</feature>
<dbReference type="Proteomes" id="UP000075714">
    <property type="component" value="Unassembled WGS sequence"/>
</dbReference>
<reference evidence="3" key="1">
    <citation type="journal article" date="2016" name="Nat. Commun.">
        <title>The Gonium pectorale genome demonstrates co-option of cell cycle regulation during the evolution of multicellularity.</title>
        <authorList>
            <person name="Hanschen E.R."/>
            <person name="Marriage T.N."/>
            <person name="Ferris P.J."/>
            <person name="Hamaji T."/>
            <person name="Toyoda A."/>
            <person name="Fujiyama A."/>
            <person name="Neme R."/>
            <person name="Noguchi H."/>
            <person name="Minakuchi Y."/>
            <person name="Suzuki M."/>
            <person name="Kawai-Toyooka H."/>
            <person name="Smith D.R."/>
            <person name="Sparks H."/>
            <person name="Anderson J."/>
            <person name="Bakaric R."/>
            <person name="Luria V."/>
            <person name="Karger A."/>
            <person name="Kirschner M.W."/>
            <person name="Durand P.M."/>
            <person name="Michod R.E."/>
            <person name="Nozaki H."/>
            <person name="Olson B.J."/>
        </authorList>
    </citation>
    <scope>NUCLEOTIDE SEQUENCE [LARGE SCALE GENOMIC DNA]</scope>
    <source>
        <strain evidence="3">NIES-2863</strain>
    </source>
</reference>
<evidence type="ECO:0000256" key="1">
    <source>
        <dbReference type="SAM" id="MobiDB-lite"/>
    </source>
</evidence>
<dbReference type="PANTHER" id="PTHR33099">
    <property type="entry name" value="FE2OG DIOXYGENASE DOMAIN-CONTAINING PROTEIN"/>
    <property type="match status" value="1"/>
</dbReference>
<dbReference type="AlphaFoldDB" id="A0A150G1Y5"/>
<comment type="caution">
    <text evidence="2">The sequence shown here is derived from an EMBL/GenBank/DDBJ whole genome shotgun (WGS) entry which is preliminary data.</text>
</comment>
<gene>
    <name evidence="2" type="ORF">GPECTOR_78g70</name>
</gene>
<feature type="compositionally biased region" description="Low complexity" evidence="1">
    <location>
        <begin position="177"/>
        <end position="200"/>
    </location>
</feature>
<name>A0A150G1Y5_GONPE</name>
<protein>
    <submittedName>
        <fullName evidence="2">Uncharacterized protein</fullName>
    </submittedName>
</protein>